<feature type="domain" description="DUF2510" evidence="3">
    <location>
        <begin position="9"/>
        <end position="40"/>
    </location>
</feature>
<evidence type="ECO:0000256" key="2">
    <source>
        <dbReference type="SAM" id="Phobius"/>
    </source>
</evidence>
<feature type="compositionally biased region" description="Pro residues" evidence="1">
    <location>
        <begin position="190"/>
        <end position="204"/>
    </location>
</feature>
<keyword evidence="2" id="KW-0472">Membrane</keyword>
<dbReference type="Pfam" id="PF10708">
    <property type="entry name" value="DUF2510"/>
    <property type="match status" value="1"/>
</dbReference>
<reference evidence="5" key="1">
    <citation type="submission" date="2016-06" db="EMBL/GenBank/DDBJ databases">
        <authorList>
            <person name="Sutton G."/>
            <person name="Brinkac L."/>
            <person name="Sanka R."/>
            <person name="Adams M."/>
            <person name="Lau E."/>
            <person name="Garcia-Basteiro A."/>
            <person name="Lopez-Varela E."/>
            <person name="Palencia S."/>
        </authorList>
    </citation>
    <scope>NUCLEOTIDE SEQUENCE [LARGE SCALE GENOMIC DNA]</scope>
    <source>
        <strain evidence="5">1274684.2</strain>
    </source>
</reference>
<feature type="transmembrane region" description="Helical" evidence="2">
    <location>
        <begin position="64"/>
        <end position="87"/>
    </location>
</feature>
<proteinExistence type="predicted"/>
<accession>A0A1A3U7C6</accession>
<dbReference type="AlphaFoldDB" id="A0A1A3U7C6"/>
<feature type="transmembrane region" description="Helical" evidence="2">
    <location>
        <begin position="135"/>
        <end position="151"/>
    </location>
</feature>
<evidence type="ECO:0000313" key="5">
    <source>
        <dbReference type="Proteomes" id="UP000093759"/>
    </source>
</evidence>
<name>A0A1A3U7C6_MYCSD</name>
<comment type="caution">
    <text evidence="4">The sequence shown here is derived from an EMBL/GenBank/DDBJ whole genome shotgun (WGS) entry which is preliminary data.</text>
</comment>
<gene>
    <name evidence="4" type="ORF">A5648_16430</name>
</gene>
<dbReference type="EMBL" id="LZMF01000017">
    <property type="protein sequence ID" value="OBK90815.1"/>
    <property type="molecule type" value="Genomic_DNA"/>
</dbReference>
<evidence type="ECO:0000313" key="4">
    <source>
        <dbReference type="EMBL" id="OBK90815.1"/>
    </source>
</evidence>
<organism evidence="4 5">
    <name type="scientific">Mycolicibacter sinensis (strain JDM601)</name>
    <name type="common">Mycobacterium sinense</name>
    <dbReference type="NCBI Taxonomy" id="875328"/>
    <lineage>
        <taxon>Bacteria</taxon>
        <taxon>Bacillati</taxon>
        <taxon>Actinomycetota</taxon>
        <taxon>Actinomycetes</taxon>
        <taxon>Mycobacteriales</taxon>
        <taxon>Mycobacteriaceae</taxon>
        <taxon>Mycolicibacter</taxon>
    </lineage>
</organism>
<keyword evidence="2" id="KW-1133">Transmembrane helix</keyword>
<keyword evidence="2" id="KW-0812">Transmembrane</keyword>
<protein>
    <recommendedName>
        <fullName evidence="3">DUF2510 domain-containing protein</fullName>
    </recommendedName>
</protein>
<dbReference type="InterPro" id="IPR018929">
    <property type="entry name" value="DUF2510"/>
</dbReference>
<dbReference type="RefSeq" id="WP_065023129.1">
    <property type="nucleotide sequence ID" value="NZ_LZMF01000017.1"/>
</dbReference>
<sequence>MTSPVPQSGWYPDPSGNGGQRYFDGKAWTEHFSPPPPPQPSIVINNTNTVGGGAVIVSKGPNHALHLVLTLITFGLWLPVWVLVAIFSSGSRVQVAGAVSDVTESVGQVSGKGWRIIAAVLGGLVLLGLVSEHPVLLVPAAIIAASGYFGYREYQRTIERRADHANLAARADMENQAVNSGDPTAFYGQYPPPRLPPMPPPVNP</sequence>
<evidence type="ECO:0000256" key="1">
    <source>
        <dbReference type="SAM" id="MobiDB-lite"/>
    </source>
</evidence>
<feature type="transmembrane region" description="Helical" evidence="2">
    <location>
        <begin position="113"/>
        <end position="129"/>
    </location>
</feature>
<dbReference type="Proteomes" id="UP000093759">
    <property type="component" value="Unassembled WGS sequence"/>
</dbReference>
<evidence type="ECO:0000259" key="3">
    <source>
        <dbReference type="Pfam" id="PF10708"/>
    </source>
</evidence>
<feature type="region of interest" description="Disordered" evidence="1">
    <location>
        <begin position="178"/>
        <end position="204"/>
    </location>
</feature>